<keyword evidence="7" id="KW-1185">Reference proteome</keyword>
<proteinExistence type="inferred from homology"/>
<evidence type="ECO:0000313" key="6">
    <source>
        <dbReference type="EMBL" id="MBE9465503.1"/>
    </source>
</evidence>
<evidence type="ECO:0000313" key="7">
    <source>
        <dbReference type="Proteomes" id="UP000634134"/>
    </source>
</evidence>
<dbReference type="Pfam" id="PF08281">
    <property type="entry name" value="Sigma70_r4_2"/>
    <property type="match status" value="1"/>
</dbReference>
<reference evidence="7" key="1">
    <citation type="submission" date="2023-07" db="EMBL/GenBank/DDBJ databases">
        <title>Dyadobacter sp. nov 'subterranea' isolated from contaminted grondwater.</title>
        <authorList>
            <person name="Szabo I."/>
            <person name="Al-Omari J."/>
            <person name="Szerdahelyi S.G."/>
            <person name="Rado J."/>
        </authorList>
    </citation>
    <scope>NUCLEOTIDE SEQUENCE [LARGE SCALE GENOMIC DNA]</scope>
    <source>
        <strain evidence="7">UP-52</strain>
    </source>
</reference>
<organism evidence="6 7">
    <name type="scientific">Dyadobacter subterraneus</name>
    <dbReference type="NCBI Taxonomy" id="2773304"/>
    <lineage>
        <taxon>Bacteria</taxon>
        <taxon>Pseudomonadati</taxon>
        <taxon>Bacteroidota</taxon>
        <taxon>Cytophagia</taxon>
        <taxon>Cytophagales</taxon>
        <taxon>Spirosomataceae</taxon>
        <taxon>Dyadobacter</taxon>
    </lineage>
</organism>
<dbReference type="SUPFAM" id="SSF88659">
    <property type="entry name" value="Sigma3 and sigma4 domains of RNA polymerase sigma factors"/>
    <property type="match status" value="2"/>
</dbReference>
<keyword evidence="3" id="KW-0731">Sigma factor</keyword>
<evidence type="ECO:0000256" key="4">
    <source>
        <dbReference type="ARBA" id="ARBA00023163"/>
    </source>
</evidence>
<evidence type="ECO:0000256" key="2">
    <source>
        <dbReference type="ARBA" id="ARBA00023015"/>
    </source>
</evidence>
<dbReference type="InterPro" id="IPR014284">
    <property type="entry name" value="RNA_pol_sigma-70_dom"/>
</dbReference>
<dbReference type="InterPro" id="IPR013324">
    <property type="entry name" value="RNA_pol_sigma_r3/r4-like"/>
</dbReference>
<keyword evidence="4" id="KW-0804">Transcription</keyword>
<dbReference type="SUPFAM" id="SSF88946">
    <property type="entry name" value="Sigma2 domain of RNA polymerase sigma factors"/>
    <property type="match status" value="1"/>
</dbReference>
<evidence type="ECO:0000256" key="1">
    <source>
        <dbReference type="ARBA" id="ARBA00010641"/>
    </source>
</evidence>
<evidence type="ECO:0000256" key="3">
    <source>
        <dbReference type="ARBA" id="ARBA00023082"/>
    </source>
</evidence>
<dbReference type="Gene3D" id="1.20.140.160">
    <property type="match status" value="1"/>
</dbReference>
<evidence type="ECO:0000259" key="5">
    <source>
        <dbReference type="Pfam" id="PF08281"/>
    </source>
</evidence>
<dbReference type="InterPro" id="IPR013325">
    <property type="entry name" value="RNA_pol_sigma_r2"/>
</dbReference>
<sequence>MGSHQISPDNDKAHEHLILFNRGDERAMNFVYRKSFNNLMYFGQTLIKDEFLVSCILHECYMKAWDYREKMESLPHIYRFIRMNLRWQILRHIEKSRHTIYGQTLFLDHLEKRIGDFEDLIEDKETGEEEIKKLDMATESMQYLSTDSRQIVTLYFQNGFTYEQIADRLGKSPFQISEQLNKSVKHIKSIVHISKKEVKNNSVRSIDLQAEILDSQQSKIYDLRKNHKLSFTDIGNKLGLPQTQVQQQYIKAHQLLQSRSVQKSNYRF</sequence>
<feature type="domain" description="RNA polymerase sigma factor 70 region 4 type 2" evidence="5">
    <location>
        <begin position="139"/>
        <end position="173"/>
    </location>
</feature>
<dbReference type="RefSeq" id="WP_194123805.1">
    <property type="nucleotide sequence ID" value="NZ_JACYGY010000002.1"/>
</dbReference>
<dbReference type="PANTHER" id="PTHR43133:SF46">
    <property type="entry name" value="RNA POLYMERASE SIGMA-70 FACTOR ECF SUBFAMILY"/>
    <property type="match status" value="1"/>
</dbReference>
<dbReference type="PANTHER" id="PTHR43133">
    <property type="entry name" value="RNA POLYMERASE ECF-TYPE SIGMA FACTO"/>
    <property type="match status" value="1"/>
</dbReference>
<dbReference type="EMBL" id="JACYGY010000002">
    <property type="protein sequence ID" value="MBE9465503.1"/>
    <property type="molecule type" value="Genomic_DNA"/>
</dbReference>
<accession>A0ABR9WJ08</accession>
<dbReference type="Proteomes" id="UP000634134">
    <property type="component" value="Unassembled WGS sequence"/>
</dbReference>
<gene>
    <name evidence="6" type="ORF">IEE83_26775</name>
</gene>
<comment type="caution">
    <text evidence="6">The sequence shown here is derived from an EMBL/GenBank/DDBJ whole genome shotgun (WGS) entry which is preliminary data.</text>
</comment>
<dbReference type="NCBIfam" id="TIGR02937">
    <property type="entry name" value="sigma70-ECF"/>
    <property type="match status" value="1"/>
</dbReference>
<protein>
    <submittedName>
        <fullName evidence="6">Sigma-70 family RNA polymerase sigma factor</fullName>
    </submittedName>
</protein>
<name>A0ABR9WJ08_9BACT</name>
<keyword evidence="2" id="KW-0805">Transcription regulation</keyword>
<dbReference type="InterPro" id="IPR039425">
    <property type="entry name" value="RNA_pol_sigma-70-like"/>
</dbReference>
<dbReference type="InterPro" id="IPR013249">
    <property type="entry name" value="RNA_pol_sigma70_r4_t2"/>
</dbReference>
<comment type="similarity">
    <text evidence="1">Belongs to the sigma-70 factor family. ECF subfamily.</text>
</comment>